<dbReference type="AlphaFoldDB" id="W6K058"/>
<proteinExistence type="predicted"/>
<dbReference type="PANTHER" id="PTHR23135">
    <property type="entry name" value="MUR LIGASE FAMILY MEMBER"/>
    <property type="match status" value="1"/>
</dbReference>
<comment type="caution">
    <text evidence="1">The sequence shown here is derived from an EMBL/GenBank/DDBJ whole genome shotgun (WGS) entry which is preliminary data.</text>
</comment>
<reference evidence="1 2" key="1">
    <citation type="journal article" date="2013" name="ISME J.">
        <title>A metabolic model for members of the genus Tetrasphaera involved in enhanced biological phosphorus removal.</title>
        <authorList>
            <person name="Kristiansen R."/>
            <person name="Nguyen H.T.T."/>
            <person name="Saunders A.M."/>
            <person name="Nielsen J.L."/>
            <person name="Wimmer R."/>
            <person name="Le V.Q."/>
            <person name="McIlroy S.J."/>
            <person name="Petrovski S."/>
            <person name="Seviour R.J."/>
            <person name="Calteau A."/>
            <person name="Nielsen K.L."/>
            <person name="Nielsen P.H."/>
        </authorList>
    </citation>
    <scope>NUCLEOTIDE SEQUENCE [LARGE SCALE GENOMIC DNA]</scope>
    <source>
        <strain evidence="1 2">Ben110</strain>
    </source>
</reference>
<evidence type="ECO:0008006" key="3">
    <source>
        <dbReference type="Google" id="ProtNLM"/>
    </source>
</evidence>
<sequence>MIRAAVVAGARESAPHKDIREIADRAEAIAAAVAAAVAAGRGAVVAVVGKGHETGQEIGGVVHPFDDREQVRAALDAAYGEAS</sequence>
<dbReference type="Proteomes" id="UP000035763">
    <property type="component" value="Unassembled WGS sequence"/>
</dbReference>
<name>W6K058_9MICO</name>
<keyword evidence="2" id="KW-1185">Reference proteome</keyword>
<dbReference type="PANTHER" id="PTHR23135:SF4">
    <property type="entry name" value="UDP-N-ACETYLMURAMOYL-L-ALANYL-D-GLUTAMATE--2,6-DIAMINOPIMELATE LIGASE MURE HOMOLOG, CHLOROPLASTIC"/>
    <property type="match status" value="1"/>
</dbReference>
<evidence type="ECO:0000313" key="1">
    <source>
        <dbReference type="EMBL" id="CCH74857.1"/>
    </source>
</evidence>
<evidence type="ECO:0000313" key="2">
    <source>
        <dbReference type="Proteomes" id="UP000035763"/>
    </source>
</evidence>
<dbReference type="Gene3D" id="3.90.190.20">
    <property type="entry name" value="Mur ligase, C-terminal domain"/>
    <property type="match status" value="1"/>
</dbReference>
<dbReference type="SUPFAM" id="SSF53244">
    <property type="entry name" value="MurD-like peptide ligases, peptide-binding domain"/>
    <property type="match status" value="1"/>
</dbReference>
<gene>
    <name evidence="1" type="ORF">BN11_490009</name>
</gene>
<dbReference type="EMBL" id="CAJA01000434">
    <property type="protein sequence ID" value="CCH74857.1"/>
    <property type="molecule type" value="Genomic_DNA"/>
</dbReference>
<protein>
    <recommendedName>
        <fullName evidence="3">UDP-N-acetylmuramoyl-L-alanyl-D-glutamate--2, 6-diaminopimelate ligase</fullName>
    </recommendedName>
</protein>
<accession>W6K058</accession>
<dbReference type="STRING" id="1193182.BN11_490009"/>
<organism evidence="1 2">
    <name type="scientific">Nostocoides australiense Ben110</name>
    <dbReference type="NCBI Taxonomy" id="1193182"/>
    <lineage>
        <taxon>Bacteria</taxon>
        <taxon>Bacillati</taxon>
        <taxon>Actinomycetota</taxon>
        <taxon>Actinomycetes</taxon>
        <taxon>Micrococcales</taxon>
        <taxon>Intrasporangiaceae</taxon>
        <taxon>Nostocoides</taxon>
    </lineage>
</organism>
<dbReference type="GO" id="GO:0016881">
    <property type="term" value="F:acid-amino acid ligase activity"/>
    <property type="evidence" value="ECO:0007669"/>
    <property type="project" value="InterPro"/>
</dbReference>
<dbReference type="InterPro" id="IPR036615">
    <property type="entry name" value="Mur_ligase_C_dom_sf"/>
</dbReference>